<dbReference type="GO" id="GO:0005811">
    <property type="term" value="C:lipid droplet"/>
    <property type="evidence" value="ECO:0007669"/>
    <property type="project" value="TreeGrafter"/>
</dbReference>
<organism evidence="5 6">
    <name type="scientific">Oryctolagus cuniculus</name>
    <name type="common">Rabbit</name>
    <dbReference type="NCBI Taxonomy" id="9986"/>
    <lineage>
        <taxon>Eukaryota</taxon>
        <taxon>Metazoa</taxon>
        <taxon>Chordata</taxon>
        <taxon>Craniata</taxon>
        <taxon>Vertebrata</taxon>
        <taxon>Euteleostomi</taxon>
        <taxon>Mammalia</taxon>
        <taxon>Eutheria</taxon>
        <taxon>Euarchontoglires</taxon>
        <taxon>Glires</taxon>
        <taxon>Lagomorpha</taxon>
        <taxon>Leporidae</taxon>
        <taxon>Oryctolagus</taxon>
    </lineage>
</organism>
<dbReference type="CDD" id="cd05339">
    <property type="entry name" value="17beta-HSDXI-like_SDR_c"/>
    <property type="match status" value="1"/>
</dbReference>
<dbReference type="STRING" id="9986.ENSOCUP00000022400"/>
<dbReference type="SMR" id="G1TZ80"/>
<evidence type="ECO:0000256" key="1">
    <source>
        <dbReference type="ARBA" id="ARBA00006484"/>
    </source>
</evidence>
<dbReference type="AlphaFoldDB" id="G1TZ80"/>
<dbReference type="Bgee" id="ENSOCUG00000023853">
    <property type="expression patterns" value="Expressed in skin of back and 3 other cell types or tissues"/>
</dbReference>
<evidence type="ECO:0008006" key="7">
    <source>
        <dbReference type="Google" id="ProtNLM"/>
    </source>
</evidence>
<dbReference type="eggNOG" id="KOG1201">
    <property type="taxonomic scope" value="Eukaryota"/>
</dbReference>
<evidence type="ECO:0000313" key="5">
    <source>
        <dbReference type="Ensembl" id="ENSOCUP00000022400.2"/>
    </source>
</evidence>
<reference evidence="5 6" key="1">
    <citation type="journal article" date="2011" name="Nature">
        <title>A high-resolution map of human evolutionary constraint using 29 mammals.</title>
        <authorList>
            <person name="Lindblad-Toh K."/>
            <person name="Garber M."/>
            <person name="Zuk O."/>
            <person name="Lin M.F."/>
            <person name="Parker B.J."/>
            <person name="Washietl S."/>
            <person name="Kheradpour P."/>
            <person name="Ernst J."/>
            <person name="Jordan G."/>
            <person name="Mauceli E."/>
            <person name="Ward L.D."/>
            <person name="Lowe C.B."/>
            <person name="Holloway A.K."/>
            <person name="Clamp M."/>
            <person name="Gnerre S."/>
            <person name="Alfoldi J."/>
            <person name="Beal K."/>
            <person name="Chang J."/>
            <person name="Clawson H."/>
            <person name="Cuff J."/>
            <person name="Di Palma F."/>
            <person name="Fitzgerald S."/>
            <person name="Flicek P."/>
            <person name="Guttman M."/>
            <person name="Hubisz M.J."/>
            <person name="Jaffe D.B."/>
            <person name="Jungreis I."/>
            <person name="Kent W.J."/>
            <person name="Kostka D."/>
            <person name="Lara M."/>
            <person name="Martins A.L."/>
            <person name="Massingham T."/>
            <person name="Moltke I."/>
            <person name="Raney B.J."/>
            <person name="Rasmussen M.D."/>
            <person name="Robinson J."/>
            <person name="Stark A."/>
            <person name="Vilella A.J."/>
            <person name="Wen J."/>
            <person name="Xie X."/>
            <person name="Zody M.C."/>
            <person name="Baldwin J."/>
            <person name="Bloom T."/>
            <person name="Chin C.W."/>
            <person name="Heiman D."/>
            <person name="Nicol R."/>
            <person name="Nusbaum C."/>
            <person name="Young S."/>
            <person name="Wilkinson J."/>
            <person name="Worley K.C."/>
            <person name="Kovar C.L."/>
            <person name="Muzny D.M."/>
            <person name="Gibbs R.A."/>
            <person name="Cree A."/>
            <person name="Dihn H.H."/>
            <person name="Fowler G."/>
            <person name="Jhangiani S."/>
            <person name="Joshi V."/>
            <person name="Lee S."/>
            <person name="Lewis L.R."/>
            <person name="Nazareth L.V."/>
            <person name="Okwuonu G."/>
            <person name="Santibanez J."/>
            <person name="Warren W.C."/>
            <person name="Mardis E.R."/>
            <person name="Weinstock G.M."/>
            <person name="Wilson R.K."/>
            <person name="Delehaunty K."/>
            <person name="Dooling D."/>
            <person name="Fronik C."/>
            <person name="Fulton L."/>
            <person name="Fulton B."/>
            <person name="Graves T."/>
            <person name="Minx P."/>
            <person name="Sodergren E."/>
            <person name="Birney E."/>
            <person name="Margulies E.H."/>
            <person name="Herrero J."/>
            <person name="Green E.D."/>
            <person name="Haussler D."/>
            <person name="Siepel A."/>
            <person name="Goldman N."/>
            <person name="Pollard K.S."/>
            <person name="Pedersen J.S."/>
            <person name="Lander E.S."/>
            <person name="Kellis M."/>
        </authorList>
    </citation>
    <scope>NUCLEOTIDE SEQUENCE [LARGE SCALE GENOMIC DNA]</scope>
    <source>
        <strain evidence="5 6">Thorbecke inbred</strain>
    </source>
</reference>
<dbReference type="PANTHER" id="PTHR24322">
    <property type="entry name" value="PKSB"/>
    <property type="match status" value="1"/>
</dbReference>
<dbReference type="OMA" id="DQIQMSL"/>
<evidence type="ECO:0000256" key="3">
    <source>
        <dbReference type="ARBA" id="ARBA00023027"/>
    </source>
</evidence>
<dbReference type="PRINTS" id="PR00081">
    <property type="entry name" value="GDHRDH"/>
</dbReference>
<dbReference type="Ensembl" id="ENSOCUT00000025981.3">
    <property type="protein sequence ID" value="ENSOCUP00000022400.2"/>
    <property type="gene ID" value="ENSOCUG00000023853.3"/>
</dbReference>
<dbReference type="PRINTS" id="PR00080">
    <property type="entry name" value="SDRFAMILY"/>
</dbReference>
<keyword evidence="3" id="KW-0520">NAD</keyword>
<reference evidence="5" key="2">
    <citation type="submission" date="2025-08" db="UniProtKB">
        <authorList>
            <consortium name="Ensembl"/>
        </authorList>
    </citation>
    <scope>IDENTIFICATION</scope>
    <source>
        <strain evidence="5">Thorbecke</strain>
    </source>
</reference>
<evidence type="ECO:0000256" key="4">
    <source>
        <dbReference type="RuleBase" id="RU000363"/>
    </source>
</evidence>
<sequence>MDLSVTFFLIRTFPSSIINMNAIVDTSIFLGKFLYYLFESLVCKIIPKNKKNVAGEIVLITGAGSGLGRLLAIHFANLGAILVLWDINQEGNMETCRLIKEKSDVKVFPYKCDCSKRQEVYRVADQVRKEVGDVTILINNAGIVTGKPFLDIPDHMVEKSFLVNAFAHFWTCKAFLPAMIKANHGHLVCISSVAGLAGIKGLSDYSASKFAAFGFAESLFLELSLQKKTDIKTTIVCPYLMNTGMFDGCSTKYSFLLPILEPEYVAQKVVNAILQEQVYIILPKFAYIALILKQIISPKMMLALGEYLGADTFMASFKGREKENELQTETERKHQ</sequence>
<keyword evidence="2" id="KW-0560">Oxidoreductase</keyword>
<dbReference type="GeneTree" id="ENSGT00940000163618"/>
<protein>
    <recommendedName>
        <fullName evidence="7">Short chain dehydrogenase/reductase family 16C member 5</fullName>
    </recommendedName>
</protein>
<keyword evidence="6" id="KW-1185">Reference proteome</keyword>
<dbReference type="FunFam" id="3.40.50.720:FF:000202">
    <property type="entry name" value="Short-chain dehydrogenase/reductase family 16C member 6"/>
    <property type="match status" value="1"/>
</dbReference>
<dbReference type="Proteomes" id="UP000001811">
    <property type="component" value="Chromosome 3"/>
</dbReference>
<dbReference type="PaxDb" id="9986-ENSOCUP00000022400"/>
<dbReference type="GO" id="GO:0016616">
    <property type="term" value="F:oxidoreductase activity, acting on the CH-OH group of donors, NAD or NADP as acceptor"/>
    <property type="evidence" value="ECO:0007669"/>
    <property type="project" value="TreeGrafter"/>
</dbReference>
<reference evidence="5" key="3">
    <citation type="submission" date="2025-09" db="UniProtKB">
        <authorList>
            <consortium name="Ensembl"/>
        </authorList>
    </citation>
    <scope>IDENTIFICATION</scope>
    <source>
        <strain evidence="5">Thorbecke</strain>
    </source>
</reference>
<dbReference type="SUPFAM" id="SSF51735">
    <property type="entry name" value="NAD(P)-binding Rossmann-fold domains"/>
    <property type="match status" value="1"/>
</dbReference>
<name>G1TZ80_RABIT</name>
<dbReference type="HOGENOM" id="CLU_010194_2_5_1"/>
<dbReference type="InterPro" id="IPR002347">
    <property type="entry name" value="SDR_fam"/>
</dbReference>
<dbReference type="Pfam" id="PF00106">
    <property type="entry name" value="adh_short"/>
    <property type="match status" value="1"/>
</dbReference>
<dbReference type="Gene3D" id="3.40.50.720">
    <property type="entry name" value="NAD(P)-binding Rossmann-like Domain"/>
    <property type="match status" value="1"/>
</dbReference>
<comment type="similarity">
    <text evidence="1 4">Belongs to the short-chain dehydrogenases/reductases (SDR) family.</text>
</comment>
<dbReference type="PANTHER" id="PTHR24322:SF341">
    <property type="entry name" value="SHORT-CHAIN DEHYDROGENASE_REDUCTASE FAMILY 16C MEMBER 6"/>
    <property type="match status" value="1"/>
</dbReference>
<evidence type="ECO:0000256" key="2">
    <source>
        <dbReference type="ARBA" id="ARBA00023002"/>
    </source>
</evidence>
<accession>G1TZ80</accession>
<dbReference type="EMBL" id="AAGW02047257">
    <property type="status" value="NOT_ANNOTATED_CDS"/>
    <property type="molecule type" value="Genomic_DNA"/>
</dbReference>
<dbReference type="InParanoid" id="G1TZ80"/>
<dbReference type="FunCoup" id="G1TZ80">
    <property type="interactions" value="7"/>
</dbReference>
<evidence type="ECO:0000313" key="6">
    <source>
        <dbReference type="Proteomes" id="UP000001811"/>
    </source>
</evidence>
<dbReference type="InterPro" id="IPR036291">
    <property type="entry name" value="NAD(P)-bd_dom_sf"/>
</dbReference>
<proteinExistence type="inferred from homology"/>